<sequence>MTNYSLAAGTFVMVAACLSAAGCSSPGNVSEQNTEAGDTASSASATSPTVIDACALLSADDVSALLGAPIEGRSTSTDPAMPACLWENPDNYESIAIEIGNPGSAVNNTLAPPEPGFPDVGTPGPDGMRFLVPGQVEFAAGGRNNMVQVAVLSMSGDEANAAAVDLARKIGPQIPR</sequence>
<protein>
    <recommendedName>
        <fullName evidence="4">DUF3558 domain-containing protein</fullName>
    </recommendedName>
</protein>
<proteinExistence type="predicted"/>
<evidence type="ECO:0000256" key="1">
    <source>
        <dbReference type="SAM" id="SignalP"/>
    </source>
</evidence>
<keyword evidence="1" id="KW-0732">Signal</keyword>
<feature type="signal peptide" evidence="1">
    <location>
        <begin position="1"/>
        <end position="20"/>
    </location>
</feature>
<reference evidence="2 3" key="1">
    <citation type="submission" date="2016-01" db="EMBL/GenBank/DDBJ databases">
        <title>The new phylogeny of the genus Mycobacterium.</title>
        <authorList>
            <person name="Tarcisio F."/>
            <person name="Conor M."/>
            <person name="Antonella G."/>
            <person name="Elisabetta G."/>
            <person name="Giulia F.S."/>
            <person name="Sara T."/>
            <person name="Anna F."/>
            <person name="Clotilde B."/>
            <person name="Roberto B."/>
            <person name="Veronica D.S."/>
            <person name="Fabio R."/>
            <person name="Monica P."/>
            <person name="Olivier J."/>
            <person name="Enrico T."/>
            <person name="Nicola S."/>
        </authorList>
    </citation>
    <scope>NUCLEOTIDE SEQUENCE [LARGE SCALE GENOMIC DNA]</scope>
    <source>
        <strain evidence="2 3">DSM 45541</strain>
    </source>
</reference>
<name>A0A1X1WB86_MYCIR</name>
<comment type="caution">
    <text evidence="2">The sequence shown here is derived from an EMBL/GenBank/DDBJ whole genome shotgun (WGS) entry which is preliminary data.</text>
</comment>
<evidence type="ECO:0008006" key="4">
    <source>
        <dbReference type="Google" id="ProtNLM"/>
    </source>
</evidence>
<dbReference type="EMBL" id="LQPC01000049">
    <property type="protein sequence ID" value="ORV83770.1"/>
    <property type="molecule type" value="Genomic_DNA"/>
</dbReference>
<evidence type="ECO:0000313" key="2">
    <source>
        <dbReference type="EMBL" id="ORV83770.1"/>
    </source>
</evidence>
<gene>
    <name evidence="2" type="ORF">AWC12_24480</name>
</gene>
<dbReference type="RefSeq" id="WP_085177496.1">
    <property type="nucleotide sequence ID" value="NZ_LQPC01000049.1"/>
</dbReference>
<evidence type="ECO:0000313" key="3">
    <source>
        <dbReference type="Proteomes" id="UP000193622"/>
    </source>
</evidence>
<dbReference type="Proteomes" id="UP000193622">
    <property type="component" value="Unassembled WGS sequence"/>
</dbReference>
<feature type="chain" id="PRO_5038708564" description="DUF3558 domain-containing protein" evidence="1">
    <location>
        <begin position="21"/>
        <end position="176"/>
    </location>
</feature>
<organism evidence="2 3">
    <name type="scientific">Mycolicibacterium iranicum</name>
    <name type="common">Mycobacterium iranicum</name>
    <dbReference type="NCBI Taxonomy" id="912594"/>
    <lineage>
        <taxon>Bacteria</taxon>
        <taxon>Bacillati</taxon>
        <taxon>Actinomycetota</taxon>
        <taxon>Actinomycetes</taxon>
        <taxon>Mycobacteriales</taxon>
        <taxon>Mycobacteriaceae</taxon>
        <taxon>Mycolicibacterium</taxon>
    </lineage>
</organism>
<accession>A0A1X1WB86</accession>
<dbReference type="AlphaFoldDB" id="A0A1X1WB86"/>